<evidence type="ECO:0000256" key="9">
    <source>
        <dbReference type="ARBA" id="ARBA00039149"/>
    </source>
</evidence>
<keyword evidence="2 11" id="KW-0436">Ligase</keyword>
<dbReference type="CDD" id="cd01995">
    <property type="entry name" value="QueC-like"/>
    <property type="match status" value="1"/>
</dbReference>
<dbReference type="SUPFAM" id="SSF52402">
    <property type="entry name" value="Adenine nucleotide alpha hydrolases-like"/>
    <property type="match status" value="1"/>
</dbReference>
<comment type="catalytic activity">
    <reaction evidence="10">
        <text>7-carboxy-7-carbaguanine + NH4(+) + 2 ATP = 7-cyano-7-carbaguanine + 2 AMP + 2 diphosphate + 2 H(+)</text>
        <dbReference type="Rhea" id="RHEA:27982"/>
        <dbReference type="ChEBI" id="CHEBI:15378"/>
        <dbReference type="ChEBI" id="CHEBI:28938"/>
        <dbReference type="ChEBI" id="CHEBI:30616"/>
        <dbReference type="ChEBI" id="CHEBI:33019"/>
        <dbReference type="ChEBI" id="CHEBI:45075"/>
        <dbReference type="ChEBI" id="CHEBI:61036"/>
        <dbReference type="ChEBI" id="CHEBI:456215"/>
        <dbReference type="EC" id="6.3.4.20"/>
    </reaction>
</comment>
<dbReference type="InterPro" id="IPR014729">
    <property type="entry name" value="Rossmann-like_a/b/a_fold"/>
</dbReference>
<evidence type="ECO:0000256" key="5">
    <source>
        <dbReference type="ARBA" id="ARBA00022785"/>
    </source>
</evidence>
<keyword evidence="12" id="KW-1185">Reference proteome</keyword>
<evidence type="ECO:0000256" key="2">
    <source>
        <dbReference type="ARBA" id="ARBA00022598"/>
    </source>
</evidence>
<evidence type="ECO:0000313" key="11">
    <source>
        <dbReference type="EMBL" id="MBB5021491.1"/>
    </source>
</evidence>
<evidence type="ECO:0000256" key="4">
    <source>
        <dbReference type="ARBA" id="ARBA00022741"/>
    </source>
</evidence>
<dbReference type="EMBL" id="JACHID010000004">
    <property type="protein sequence ID" value="MBB5021491.1"/>
    <property type="molecule type" value="Genomic_DNA"/>
</dbReference>
<dbReference type="Gene3D" id="3.40.50.620">
    <property type="entry name" value="HUPs"/>
    <property type="match status" value="1"/>
</dbReference>
<comment type="caution">
    <text evidence="11">The sequence shown here is derived from an EMBL/GenBank/DDBJ whole genome shotgun (WGS) entry which is preliminary data.</text>
</comment>
<keyword evidence="3" id="KW-0479">Metal-binding</keyword>
<dbReference type="Pfam" id="PF06508">
    <property type="entry name" value="QueC"/>
    <property type="match status" value="1"/>
</dbReference>
<comment type="similarity">
    <text evidence="8">Belongs to the QueC family.</text>
</comment>
<dbReference type="GO" id="GO:0046872">
    <property type="term" value="F:metal ion binding"/>
    <property type="evidence" value="ECO:0007669"/>
    <property type="project" value="UniProtKB-KW"/>
</dbReference>
<dbReference type="PIRSF" id="PIRSF006293">
    <property type="entry name" value="ExsB"/>
    <property type="match status" value="1"/>
</dbReference>
<dbReference type="InterPro" id="IPR018317">
    <property type="entry name" value="QueC"/>
</dbReference>
<dbReference type="PANTHER" id="PTHR42914">
    <property type="entry name" value="7-CYANO-7-DEAZAGUANINE SYNTHASE"/>
    <property type="match status" value="1"/>
</dbReference>
<accession>A0A7W7Y3M0</accession>
<dbReference type="PANTHER" id="PTHR42914:SF1">
    <property type="entry name" value="7-CYANO-7-DEAZAGUANINE SYNTHASE"/>
    <property type="match status" value="1"/>
</dbReference>
<keyword evidence="7" id="KW-0067">ATP-binding</keyword>
<keyword evidence="4" id="KW-0547">Nucleotide-binding</keyword>
<dbReference type="NCBIfam" id="TIGR00364">
    <property type="entry name" value="7-cyano-7-deazaguanine synthase QueC"/>
    <property type="match status" value="1"/>
</dbReference>
<dbReference type="RefSeq" id="WP_221270401.1">
    <property type="nucleotide sequence ID" value="NZ_JACHID010000004.1"/>
</dbReference>
<comment type="pathway">
    <text evidence="1">Purine metabolism; 7-cyano-7-deazaguanine biosynthesis.</text>
</comment>
<organism evidence="11 12">
    <name type="scientific">Desulfurispira natronophila</name>
    <dbReference type="NCBI Taxonomy" id="682562"/>
    <lineage>
        <taxon>Bacteria</taxon>
        <taxon>Pseudomonadati</taxon>
        <taxon>Chrysiogenota</taxon>
        <taxon>Chrysiogenia</taxon>
        <taxon>Chrysiogenales</taxon>
        <taxon>Chrysiogenaceae</taxon>
        <taxon>Desulfurispira</taxon>
    </lineage>
</organism>
<dbReference type="Proteomes" id="UP000528322">
    <property type="component" value="Unassembled WGS sequence"/>
</dbReference>
<evidence type="ECO:0000256" key="6">
    <source>
        <dbReference type="ARBA" id="ARBA00022833"/>
    </source>
</evidence>
<dbReference type="GO" id="GO:0008616">
    <property type="term" value="P:tRNA queuosine(34) biosynthetic process"/>
    <property type="evidence" value="ECO:0007669"/>
    <property type="project" value="UniProtKB-KW"/>
</dbReference>
<dbReference type="GO" id="GO:0016874">
    <property type="term" value="F:ligase activity"/>
    <property type="evidence" value="ECO:0007669"/>
    <property type="project" value="UniProtKB-KW"/>
</dbReference>
<gene>
    <name evidence="11" type="ORF">HNR37_000803</name>
</gene>
<evidence type="ECO:0000256" key="7">
    <source>
        <dbReference type="ARBA" id="ARBA00022840"/>
    </source>
</evidence>
<sequence length="215" mass="23491">MKPSAIALLSGGMDSTCALLSYLHGNGVVKVALTISYGQLSQKKEEESAAAICEHLGIRHEIVELPFLARLSNSSLNRGSLTENIDLNNDTQALQSAKSAWVPNRNGLFVNIGAVYAESMGCQHIITGFNAEEAQTFPDNSKDFLMALNGALNYSTLDNIFVVSGTIDMTKTEIARYLIRNAFPMELIWSCYRGDEKPCGSCESCLRMKRAIEEA</sequence>
<dbReference type="GO" id="GO:0005524">
    <property type="term" value="F:ATP binding"/>
    <property type="evidence" value="ECO:0007669"/>
    <property type="project" value="UniProtKB-KW"/>
</dbReference>
<evidence type="ECO:0000313" key="12">
    <source>
        <dbReference type="Proteomes" id="UP000528322"/>
    </source>
</evidence>
<dbReference type="EC" id="6.3.4.20" evidence="9"/>
<name>A0A7W7Y3M0_9BACT</name>
<protein>
    <recommendedName>
        <fullName evidence="9">7-cyano-7-deazaguanine synthase</fullName>
        <ecNumber evidence="9">6.3.4.20</ecNumber>
    </recommendedName>
</protein>
<reference evidence="11 12" key="1">
    <citation type="submission" date="2020-08" db="EMBL/GenBank/DDBJ databases">
        <title>Genomic Encyclopedia of Type Strains, Phase IV (KMG-IV): sequencing the most valuable type-strain genomes for metagenomic binning, comparative biology and taxonomic classification.</title>
        <authorList>
            <person name="Goeker M."/>
        </authorList>
    </citation>
    <scope>NUCLEOTIDE SEQUENCE [LARGE SCALE GENOMIC DNA]</scope>
    <source>
        <strain evidence="11 12">DSM 22071</strain>
    </source>
</reference>
<evidence type="ECO:0000256" key="8">
    <source>
        <dbReference type="ARBA" id="ARBA00037993"/>
    </source>
</evidence>
<dbReference type="AlphaFoldDB" id="A0A7W7Y3M0"/>
<keyword evidence="5" id="KW-0671">Queuosine biosynthesis</keyword>
<evidence type="ECO:0000256" key="3">
    <source>
        <dbReference type="ARBA" id="ARBA00022723"/>
    </source>
</evidence>
<evidence type="ECO:0000256" key="10">
    <source>
        <dbReference type="ARBA" id="ARBA00047890"/>
    </source>
</evidence>
<proteinExistence type="inferred from homology"/>
<keyword evidence="6" id="KW-0862">Zinc</keyword>
<evidence type="ECO:0000256" key="1">
    <source>
        <dbReference type="ARBA" id="ARBA00005061"/>
    </source>
</evidence>